<dbReference type="InterPro" id="IPR018020">
    <property type="entry name" value="OHCU_decarboxylase"/>
</dbReference>
<evidence type="ECO:0000256" key="9">
    <source>
        <dbReference type="SAM" id="MobiDB-lite"/>
    </source>
</evidence>
<feature type="transmembrane region" description="Helical" evidence="10">
    <location>
        <begin position="208"/>
        <end position="228"/>
    </location>
</feature>
<dbReference type="PANTHER" id="PTHR42810">
    <property type="entry name" value="PURINE PERMEASE C1399.01C-RELATED"/>
    <property type="match status" value="1"/>
</dbReference>
<evidence type="ECO:0000256" key="7">
    <source>
        <dbReference type="ARBA" id="ARBA00022989"/>
    </source>
</evidence>
<feature type="transmembrane region" description="Helical" evidence="10">
    <location>
        <begin position="396"/>
        <end position="414"/>
    </location>
</feature>
<comment type="similarity">
    <text evidence="2">Belongs to the nucleobase:cation symporter-2 (NCS2) (TC 2.A.40) family.</text>
</comment>
<feature type="domain" description="Oxo-4-hydroxy-4-carboxy-5-ureidoimidazoline decarboxylase" evidence="11">
    <location>
        <begin position="471"/>
        <end position="626"/>
    </location>
</feature>
<keyword evidence="6 10" id="KW-0812">Transmembrane</keyword>
<feature type="transmembrane region" description="Helical" evidence="10">
    <location>
        <begin position="248"/>
        <end position="269"/>
    </location>
</feature>
<evidence type="ECO:0000256" key="5">
    <source>
        <dbReference type="ARBA" id="ARBA00022631"/>
    </source>
</evidence>
<dbReference type="OrthoDB" id="9805749at2"/>
<dbReference type="InterPro" id="IPR006042">
    <property type="entry name" value="Xan_ur_permease"/>
</dbReference>
<dbReference type="PANTHER" id="PTHR42810:SF4">
    <property type="entry name" value="URIC ACID TRANSPORTER UACT"/>
    <property type="match status" value="1"/>
</dbReference>
<feature type="transmembrane region" description="Helical" evidence="10">
    <location>
        <begin position="151"/>
        <end position="172"/>
    </location>
</feature>
<feature type="transmembrane region" description="Helical" evidence="10">
    <location>
        <begin position="66"/>
        <end position="86"/>
    </location>
</feature>
<keyword evidence="3" id="KW-0813">Transport</keyword>
<dbReference type="SUPFAM" id="SSF158694">
    <property type="entry name" value="UraD-Like"/>
    <property type="match status" value="1"/>
</dbReference>
<gene>
    <name evidence="12" type="ORF">CFK38_01135</name>
</gene>
<dbReference type="PROSITE" id="PS01116">
    <property type="entry name" value="XANTH_URACIL_PERMASE"/>
    <property type="match status" value="1"/>
</dbReference>
<evidence type="ECO:0000313" key="13">
    <source>
        <dbReference type="Proteomes" id="UP000218165"/>
    </source>
</evidence>
<feature type="transmembrane region" description="Helical" evidence="10">
    <location>
        <begin position="364"/>
        <end position="384"/>
    </location>
</feature>
<dbReference type="GO" id="GO:0005886">
    <property type="term" value="C:plasma membrane"/>
    <property type="evidence" value="ECO:0007669"/>
    <property type="project" value="UniProtKB-SubCell"/>
</dbReference>
<feature type="transmembrane region" description="Helical" evidence="10">
    <location>
        <begin position="420"/>
        <end position="445"/>
    </location>
</feature>
<dbReference type="Gene3D" id="1.10.3330.10">
    <property type="entry name" value="Oxo-4-hydroxy-4-carboxy-5-ureidoimidazoline decarboxylase"/>
    <property type="match status" value="1"/>
</dbReference>
<dbReference type="RefSeq" id="WP_096801419.1">
    <property type="nucleotide sequence ID" value="NZ_CP023563.1"/>
</dbReference>
<sequence length="648" mass="68022">MTTAAVPAPLPGTTAPRRHPVDQVPPAGRLTVLSLQHVLAFYAGAVIVPLLIASGLGLTAEQTIHLINADLFTCGIATLIQSVGFWKVGVRLPIIQGVTTTAVSPIIAIGLAATGGEGGAEGLPMIYGSIIVAGLFTFLAAPYFAKILRFFPPVVIGTVLTTMGITLLGVSAGDITNYAEGTPATRDILYALGTLGIIVLVQRFFRGFLGTIAVLLGLVIGTAVAVLLGDTSFSGVTEASAFGVTTPFYFGVPTFSLTAIVSMIIVMLITMVETTGDVFAAGEIVGKRIRPKNISEAIRADGLSTLLGGVLNSFPYTCFAQNIGLVRLTRVKSRWVVAGAGVLMIVLGVLPKAGAVVAAIPSPVLGGASLALFASVALVGIQTLSKVDLTDNRNSVIVGTSLGLAMLVSFKPDIAGVFPAWAQVFVSSGVTVGAITAIVLNLVFFHIGRQRGAHIATTAAGERIGIAEVDAMDRETFVATFGSLFNGATWPLERAWEARPFTDATTLRAAIEEAVLTAERSAQDALVRAYPDMATLITADEEQADAISQDVGSFALENLSDEDILAVRDLSTRYAERFDMPLVACLGRTDSFQAVIENGVRRLDHSREHERRVALTEVAEIAGDRFGIMVADANPVGSAWIRKFESLQ</sequence>
<dbReference type="InterPro" id="IPR036778">
    <property type="entry name" value="OHCU_decarboxylase_sf"/>
</dbReference>
<keyword evidence="13" id="KW-1185">Reference proteome</keyword>
<reference evidence="13" key="1">
    <citation type="submission" date="2017-09" db="EMBL/GenBank/DDBJ databases">
        <title>Brachybacterium sp. VM2412.</title>
        <authorList>
            <person name="Tak E.J."/>
            <person name="Bae J.-W."/>
        </authorList>
    </citation>
    <scope>NUCLEOTIDE SEQUENCE [LARGE SCALE GENOMIC DNA]</scope>
    <source>
        <strain evidence="13">VM2412</strain>
    </source>
</reference>
<feature type="transmembrane region" description="Helical" evidence="10">
    <location>
        <begin position="184"/>
        <end position="201"/>
    </location>
</feature>
<evidence type="ECO:0000256" key="2">
    <source>
        <dbReference type="ARBA" id="ARBA00008821"/>
    </source>
</evidence>
<dbReference type="NCBIfam" id="TIGR03173">
    <property type="entry name" value="pbuX"/>
    <property type="match status" value="1"/>
</dbReference>
<proteinExistence type="inferred from homology"/>
<dbReference type="KEGG" id="brz:CFK38_01135"/>
<accession>A0A291GIV3</accession>
<dbReference type="NCBIfam" id="NF037981">
    <property type="entry name" value="NCS2_1"/>
    <property type="match status" value="1"/>
</dbReference>
<feature type="transmembrane region" description="Helical" evidence="10">
    <location>
        <begin position="93"/>
        <end position="113"/>
    </location>
</feature>
<dbReference type="GO" id="GO:0006144">
    <property type="term" value="P:purine nucleobase metabolic process"/>
    <property type="evidence" value="ECO:0007669"/>
    <property type="project" value="UniProtKB-KW"/>
</dbReference>
<evidence type="ECO:0000259" key="11">
    <source>
        <dbReference type="Pfam" id="PF09349"/>
    </source>
</evidence>
<keyword evidence="8 10" id="KW-0472">Membrane</keyword>
<dbReference type="NCBIfam" id="TIGR00801">
    <property type="entry name" value="ncs2"/>
    <property type="match status" value="1"/>
</dbReference>
<evidence type="ECO:0000256" key="1">
    <source>
        <dbReference type="ARBA" id="ARBA00004651"/>
    </source>
</evidence>
<feature type="region of interest" description="Disordered" evidence="9">
    <location>
        <begin position="1"/>
        <end position="21"/>
    </location>
</feature>
<evidence type="ECO:0000256" key="4">
    <source>
        <dbReference type="ARBA" id="ARBA00022475"/>
    </source>
</evidence>
<evidence type="ECO:0000256" key="6">
    <source>
        <dbReference type="ARBA" id="ARBA00022692"/>
    </source>
</evidence>
<dbReference type="Pfam" id="PF09349">
    <property type="entry name" value="OHCU_decarbox"/>
    <property type="match status" value="1"/>
</dbReference>
<feature type="transmembrane region" description="Helical" evidence="10">
    <location>
        <begin position="125"/>
        <end position="144"/>
    </location>
</feature>
<organism evidence="12 13">
    <name type="scientific">Brachybacterium vulturis</name>
    <dbReference type="NCBI Taxonomy" id="2017484"/>
    <lineage>
        <taxon>Bacteria</taxon>
        <taxon>Bacillati</taxon>
        <taxon>Actinomycetota</taxon>
        <taxon>Actinomycetes</taxon>
        <taxon>Micrococcales</taxon>
        <taxon>Dermabacteraceae</taxon>
        <taxon>Brachybacterium</taxon>
    </lineage>
</organism>
<evidence type="ECO:0000256" key="8">
    <source>
        <dbReference type="ARBA" id="ARBA00023136"/>
    </source>
</evidence>
<dbReference type="Pfam" id="PF00860">
    <property type="entry name" value="Xan_ur_permease"/>
    <property type="match status" value="1"/>
</dbReference>
<dbReference type="InterPro" id="IPR006043">
    <property type="entry name" value="NCS2"/>
</dbReference>
<keyword evidence="7 10" id="KW-1133">Transmembrane helix</keyword>
<dbReference type="InterPro" id="IPR017588">
    <property type="entry name" value="UacT-like"/>
</dbReference>
<dbReference type="EMBL" id="CP023563">
    <property type="protein sequence ID" value="ATG50279.1"/>
    <property type="molecule type" value="Genomic_DNA"/>
</dbReference>
<dbReference type="AlphaFoldDB" id="A0A291GIV3"/>
<feature type="transmembrane region" description="Helical" evidence="10">
    <location>
        <begin position="335"/>
        <end position="358"/>
    </location>
</feature>
<keyword evidence="4" id="KW-1003">Cell membrane</keyword>
<protein>
    <submittedName>
        <fullName evidence="12">Uracil-xanthine permease</fullName>
    </submittedName>
</protein>
<dbReference type="GO" id="GO:0042907">
    <property type="term" value="F:xanthine transmembrane transporter activity"/>
    <property type="evidence" value="ECO:0007669"/>
    <property type="project" value="TreeGrafter"/>
</dbReference>
<evidence type="ECO:0000256" key="3">
    <source>
        <dbReference type="ARBA" id="ARBA00022448"/>
    </source>
</evidence>
<name>A0A291GIV3_9MICO</name>
<evidence type="ECO:0000256" key="10">
    <source>
        <dbReference type="SAM" id="Phobius"/>
    </source>
</evidence>
<evidence type="ECO:0000313" key="12">
    <source>
        <dbReference type="EMBL" id="ATG50279.1"/>
    </source>
</evidence>
<feature type="transmembrane region" description="Helical" evidence="10">
    <location>
        <begin position="39"/>
        <end position="60"/>
    </location>
</feature>
<dbReference type="Proteomes" id="UP000218165">
    <property type="component" value="Chromosome"/>
</dbReference>
<keyword evidence="5" id="KW-0659">Purine metabolism</keyword>
<comment type="subcellular location">
    <subcellularLocation>
        <location evidence="1">Cell membrane</location>
        <topology evidence="1">Multi-pass membrane protein</topology>
    </subcellularLocation>
</comment>